<evidence type="ECO:0000313" key="1">
    <source>
        <dbReference type="EMBL" id="KAK9690187.1"/>
    </source>
</evidence>
<sequence length="175" mass="19359">MSTTTTPMFTSAERTKAEAITKKNATKPVYTGNGTFAQGLIWNNHKDNKTLLLNDQHDWSKNPVKFYPLNMIPSDFEKPNYLGHQAPLPIGAKGGVVYVDGKGPAARKWLVAFDCVQNKVFVEAGAMGPTDWNAVEMKIGKSGSTSEYEDPIFHGKAQAEIHPDNNINVLYVRFT</sequence>
<reference evidence="1" key="1">
    <citation type="submission" date="2024-03" db="EMBL/GenBank/DDBJ databases">
        <title>WGS assembly of Saponaria officinalis var. Norfolk2.</title>
        <authorList>
            <person name="Jenkins J."/>
            <person name="Shu S."/>
            <person name="Grimwood J."/>
            <person name="Barry K."/>
            <person name="Goodstein D."/>
            <person name="Schmutz J."/>
            <person name="Leebens-Mack J."/>
            <person name="Osbourn A."/>
        </authorList>
    </citation>
    <scope>NUCLEOTIDE SEQUENCE [LARGE SCALE GENOMIC DNA]</scope>
    <source>
        <strain evidence="1">JIC</strain>
    </source>
</reference>
<comment type="caution">
    <text evidence="1">The sequence shown here is derived from an EMBL/GenBank/DDBJ whole genome shotgun (WGS) entry which is preliminary data.</text>
</comment>
<dbReference type="PANTHER" id="PTHR36482:SF6">
    <property type="entry name" value="JASMONATE-INDUCED PROTEIN HOMOLOG"/>
    <property type="match status" value="1"/>
</dbReference>
<dbReference type="InterPro" id="IPR053085">
    <property type="entry name" value="Jasmonate-induced_protein"/>
</dbReference>
<dbReference type="Proteomes" id="UP001443914">
    <property type="component" value="Unassembled WGS sequence"/>
</dbReference>
<evidence type="ECO:0000313" key="2">
    <source>
        <dbReference type="Proteomes" id="UP001443914"/>
    </source>
</evidence>
<protein>
    <submittedName>
        <fullName evidence="1">Uncharacterized protein</fullName>
    </submittedName>
</protein>
<dbReference type="PANTHER" id="PTHR36482">
    <property type="entry name" value="OSJNBA0024J22.15 PROTEIN"/>
    <property type="match status" value="1"/>
</dbReference>
<organism evidence="1 2">
    <name type="scientific">Saponaria officinalis</name>
    <name type="common">Common soapwort</name>
    <name type="synonym">Lychnis saponaria</name>
    <dbReference type="NCBI Taxonomy" id="3572"/>
    <lineage>
        <taxon>Eukaryota</taxon>
        <taxon>Viridiplantae</taxon>
        <taxon>Streptophyta</taxon>
        <taxon>Embryophyta</taxon>
        <taxon>Tracheophyta</taxon>
        <taxon>Spermatophyta</taxon>
        <taxon>Magnoliopsida</taxon>
        <taxon>eudicotyledons</taxon>
        <taxon>Gunneridae</taxon>
        <taxon>Pentapetalae</taxon>
        <taxon>Caryophyllales</taxon>
        <taxon>Caryophyllaceae</taxon>
        <taxon>Caryophylleae</taxon>
        <taxon>Saponaria</taxon>
    </lineage>
</organism>
<dbReference type="AlphaFoldDB" id="A0AAW1ILH5"/>
<gene>
    <name evidence="1" type="ORF">RND81_09G110100</name>
</gene>
<keyword evidence="2" id="KW-1185">Reference proteome</keyword>
<proteinExistence type="predicted"/>
<dbReference type="EMBL" id="JBDFQZ010000009">
    <property type="protein sequence ID" value="KAK9690187.1"/>
    <property type="molecule type" value="Genomic_DNA"/>
</dbReference>
<accession>A0AAW1ILH5</accession>
<name>A0AAW1ILH5_SAPOF</name>